<evidence type="ECO:0000256" key="14">
    <source>
        <dbReference type="ARBA" id="ARBA00022737"/>
    </source>
</evidence>
<dbReference type="Gene3D" id="1.10.1240.10">
    <property type="entry name" value="Methionine synthase domain"/>
    <property type="match status" value="1"/>
</dbReference>
<dbReference type="SUPFAM" id="SSF51717">
    <property type="entry name" value="Dihydropteroate synthetase-like"/>
    <property type="match status" value="1"/>
</dbReference>
<feature type="binding site" description="axial binding residue" evidence="22">
    <location>
        <position position="812"/>
    </location>
    <ligand>
        <name>methylcob(III)alamin</name>
        <dbReference type="ChEBI" id="CHEBI:28115"/>
    </ligand>
    <ligandPart>
        <name>Co</name>
        <dbReference type="ChEBI" id="CHEBI:27638"/>
    </ligandPart>
</feature>
<proteinExistence type="inferred from homology"/>
<comment type="domain">
    <text evidence="21">Modular enzyme with four functionally distinct domains. The isolated Hcy-binding domain catalyzes methyl transfer from free methylcobalamin to homocysteine. The Hcy-binding domain in association with the pterin-binding domain catalyzes the methylation of cob(I)alamin by methyltetrahydrofolate and the methylation of homocysteine. The B12-binding domain binds the cofactor. The AdoMet activation domain binds S-adenosyl-L-methionine. Under aerobic conditions cob(I)alamin can be converted to inactive cob(II)alamin. Reductive methylation by S-adenosyl-L-methionine and flavodoxin regenerates methylcobalamin.</text>
</comment>
<dbReference type="AlphaFoldDB" id="A0A1B8QA13"/>
<feature type="domain" description="Pterin-binding" evidence="27">
    <location>
        <begin position="407"/>
        <end position="667"/>
    </location>
</feature>
<dbReference type="PIRSF" id="PIRSF000381">
    <property type="entry name" value="MetH"/>
    <property type="match status" value="1"/>
</dbReference>
<keyword evidence="17 21" id="KW-0170">Cobalt</keyword>
<feature type="domain" description="Hcy-binding" evidence="26">
    <location>
        <begin position="56"/>
        <end position="376"/>
    </location>
</feature>
<dbReference type="GO" id="GO:0032259">
    <property type="term" value="P:methylation"/>
    <property type="evidence" value="ECO:0007669"/>
    <property type="project" value="UniProtKB-KW"/>
</dbReference>
<dbReference type="GO" id="GO:0008270">
    <property type="term" value="F:zinc ion binding"/>
    <property type="evidence" value="ECO:0007669"/>
    <property type="project" value="UniProtKB-UniRule"/>
</dbReference>
<dbReference type="NCBIfam" id="TIGR02082">
    <property type="entry name" value="metH"/>
    <property type="match status" value="1"/>
</dbReference>
<keyword evidence="13 21" id="KW-0479">Metal-binding</keyword>
<evidence type="ECO:0000256" key="2">
    <source>
        <dbReference type="ARBA" id="ARBA00001947"/>
    </source>
</evidence>
<evidence type="ECO:0000256" key="20">
    <source>
        <dbReference type="NCBIfam" id="TIGR02082"/>
    </source>
</evidence>
<evidence type="ECO:0000256" key="23">
    <source>
        <dbReference type="PIRSR" id="PIRSR000381-2"/>
    </source>
</evidence>
<dbReference type="InterPro" id="IPR006158">
    <property type="entry name" value="Cobalamin-bd"/>
</dbReference>
<keyword evidence="14" id="KW-0677">Repeat</keyword>
<dbReference type="InterPro" id="IPR011822">
    <property type="entry name" value="MetH"/>
</dbReference>
<evidence type="ECO:0000256" key="11">
    <source>
        <dbReference type="ARBA" id="ARBA00022679"/>
    </source>
</evidence>
<dbReference type="FunFam" id="3.40.50.280:FF:000001">
    <property type="entry name" value="Methionine synthase"/>
    <property type="match status" value="1"/>
</dbReference>
<dbReference type="InterPro" id="IPR011005">
    <property type="entry name" value="Dihydropteroate_synth-like_sf"/>
</dbReference>
<gene>
    <name evidence="31" type="ORF">A9306_01685</name>
</gene>
<evidence type="ECO:0000256" key="18">
    <source>
        <dbReference type="ARBA" id="ARBA00025552"/>
    </source>
</evidence>
<dbReference type="PROSITE" id="PS50974">
    <property type="entry name" value="ADOMET_ACTIVATION"/>
    <property type="match status" value="1"/>
</dbReference>
<dbReference type="Gene3D" id="3.40.50.280">
    <property type="entry name" value="Cobalamin-binding domain"/>
    <property type="match status" value="1"/>
</dbReference>
<feature type="binding site" evidence="23">
    <location>
        <position position="861"/>
    </location>
    <ligand>
        <name>methylcob(III)alamin</name>
        <dbReference type="ChEBI" id="CHEBI:28115"/>
    </ligand>
</feature>
<evidence type="ECO:0000256" key="13">
    <source>
        <dbReference type="ARBA" id="ARBA00022723"/>
    </source>
</evidence>
<dbReference type="Gene3D" id="3.20.20.330">
    <property type="entry name" value="Homocysteine-binding-like domain"/>
    <property type="match status" value="1"/>
</dbReference>
<comment type="pathway">
    <text evidence="4 21">Amino-acid biosynthesis; L-methionine biosynthesis via de novo pathway; L-methionine from L-homocysteine (MetH route): step 1/1.</text>
</comment>
<sequence length="1276" mass="140381">MKFCCHPDTAQQAGVTNHAPTPADTAPTNHAPHNPANFRLTPPECLPYKAQQAANQQRLSQLLGKRVLFLDGAMGTEIQNYKLQEADYRGSRFADFHRDVKGNNDLLVLTQPQIIQAIHRSYLAAGSDIIETNSFNATQISMSDYGMQDLVVEINREAARIAREVCDEFTAQNPDKPRFVAGVIGPTSRTASISPDVNDPAYRNVTFDELADNYTEAALALIEGGADLLLIETVFDTLNAKAAIFAVLKVFDTIGYRLPIMISGTITDASGRTLSGQTAEAFYNSVRHAEPLSIGFNCALGADALRPHIKTLSDVCETFVSAHPNAGLPNEFGEYDETPEQTAAMVGEYARQGLVNIVGGCCGTTPAHIAAIIAQVSPHTPRKLPTYQPACRLSGLEAFNITRDSLFVNVGERTNVTGSKKFLRLIKTEAYTEALDVARDQVEGGAQIVDINMDEAMLDSHGAMVHFVNLIASEPDISRVPLMIDSSKWDIIEAGLKCTQGKSVVNSISLKEGYDEFVQKARLCRRYGAAIIVMAFDENGQADTEARKIEICQRSYDILVNEVGFPSEDIIFDPNIFAVATGIEEHNNYGVDFINATRWITDNLPNAMVSGGVSNVSFSFRGNPIREAIHAVFLYHAINNGMTMGIVNPAMLEMYDDIDPAAREAIEDVILNRKQGKSGQDATDHLMQIAESYASGKKKDNVVDLSWRQEPVEKRIEYALVKGITTYINEDTEEARLKLPRPLDVIEGPLMDGMNVVGDLFGAGKMFLPQVVKSARVMKQAVAWLNPYIEAEKVAGESKGKVLMATVKGDVHDIGKNIVGVVLGCNGYEIIDLGVMVPCEKILQVAKDENVDIIGLSGLITPSLDEMVYVAKQMQEQGFTIPLMIGGATTSKAHTAVKIEPNYQNDAVVYVSDASRSVGVATMLLSKDKRDDYIAELRQEYSEVRERLANRQPKAAKLSYAESIAQGFAYDWDSYTPPKPNQLGQVVFDDYPLQDLVPYIDWTPFFISWGLVGKYPKIFDDEVVGAEARDLFANAQALLDDLITHKKVTAKAVIRLAHARRTAPDTVTVYDNAGNAEFAFEYLRQQSDKASGKPNYSLADFISPTAANGSDYLGGFTVSIFGADELAEAYKARGDDYNAIMVQALCDRFAEAFAEALHEQVRKVYWGYQADEQLSNDELIKEKYIGIRPAPGYPACPDHTEKGKLFDWLDSTVAIGTYLTESYAMYPPSSVSGFYYSHPDSDYFNVGKINQDQLADYAARKGWDLPTAQKWLNPNL</sequence>
<dbReference type="InterPro" id="IPR036594">
    <property type="entry name" value="Meth_synthase_dom"/>
</dbReference>
<reference evidence="31 32" key="1">
    <citation type="submission" date="2016-06" db="EMBL/GenBank/DDBJ databases">
        <title>Draft genome of Moraxella atlantae CCUG 59586.</title>
        <authorList>
            <person name="Salva-Serra F."/>
            <person name="Engstrom-Jakobsson H."/>
            <person name="Thorell K."/>
            <person name="Gonzales-Siles L."/>
            <person name="Karlsson R."/>
            <person name="Boulund F."/>
            <person name="Engstrand L."/>
            <person name="Kristiansson E."/>
            <person name="Moore E."/>
        </authorList>
    </citation>
    <scope>NUCLEOTIDE SEQUENCE [LARGE SCALE GENOMIC DNA]</scope>
    <source>
        <strain evidence="31 32">CCUG 59586</strain>
    </source>
</reference>
<dbReference type="PANTHER" id="PTHR45833">
    <property type="entry name" value="METHIONINE SYNTHASE"/>
    <property type="match status" value="1"/>
</dbReference>
<evidence type="ECO:0000256" key="17">
    <source>
        <dbReference type="ARBA" id="ARBA00023285"/>
    </source>
</evidence>
<comment type="similarity">
    <text evidence="5">Belongs to the vitamin-B12 dependent methionine synthase family.</text>
</comment>
<dbReference type="SMART" id="SM01018">
    <property type="entry name" value="B12-binding_2"/>
    <property type="match status" value="1"/>
</dbReference>
<dbReference type="PANTHER" id="PTHR45833:SF1">
    <property type="entry name" value="METHIONINE SYNTHASE"/>
    <property type="match status" value="1"/>
</dbReference>
<dbReference type="InterPro" id="IPR033706">
    <property type="entry name" value="Met_synthase_B12-bd"/>
</dbReference>
<evidence type="ECO:0000313" key="32">
    <source>
        <dbReference type="Proteomes" id="UP000092616"/>
    </source>
</evidence>
<dbReference type="SUPFAM" id="SSF52242">
    <property type="entry name" value="Cobalamin (vitamin B12)-binding domain"/>
    <property type="match status" value="1"/>
</dbReference>
<accession>A0A1B8QA13</accession>
<dbReference type="FunFam" id="3.20.20.20:FF:000002">
    <property type="entry name" value="Methionine synthase"/>
    <property type="match status" value="1"/>
</dbReference>
<dbReference type="InterPro" id="IPR004223">
    <property type="entry name" value="VitB12-dep_Met_synth_activ_dom"/>
</dbReference>
<evidence type="ECO:0000259" key="29">
    <source>
        <dbReference type="PROSITE" id="PS51332"/>
    </source>
</evidence>
<evidence type="ECO:0000256" key="24">
    <source>
        <dbReference type="PROSITE-ProRule" id="PRU00333"/>
    </source>
</evidence>
<dbReference type="InterPro" id="IPR000489">
    <property type="entry name" value="Pterin-binding_dom"/>
</dbReference>
<dbReference type="Pfam" id="PF00809">
    <property type="entry name" value="Pterin_bind"/>
    <property type="match status" value="1"/>
</dbReference>
<dbReference type="SUPFAM" id="SSF56507">
    <property type="entry name" value="Methionine synthase activation domain-like"/>
    <property type="match status" value="1"/>
</dbReference>
<evidence type="ECO:0000256" key="12">
    <source>
        <dbReference type="ARBA" id="ARBA00022691"/>
    </source>
</evidence>
<evidence type="ECO:0000256" key="9">
    <source>
        <dbReference type="ARBA" id="ARBA00022605"/>
    </source>
</evidence>
<dbReference type="PROSITE" id="PS50972">
    <property type="entry name" value="PTERIN_BINDING"/>
    <property type="match status" value="1"/>
</dbReference>
<dbReference type="Pfam" id="PF02965">
    <property type="entry name" value="Met_synt_B12"/>
    <property type="match status" value="1"/>
</dbReference>
<dbReference type="Pfam" id="PF02574">
    <property type="entry name" value="S-methyl_trans"/>
    <property type="match status" value="1"/>
</dbReference>
<keyword evidence="16 21" id="KW-0486">Methionine biosynthesis</keyword>
<name>A0A1B8QA13_9GAMM</name>
<keyword evidence="11 21" id="KW-0808">Transferase</keyword>
<evidence type="ECO:0000256" key="5">
    <source>
        <dbReference type="ARBA" id="ARBA00010398"/>
    </source>
</evidence>
<evidence type="ECO:0000256" key="22">
    <source>
        <dbReference type="PIRSR" id="PIRSR000381-1"/>
    </source>
</evidence>
<keyword evidence="32" id="KW-1185">Reference proteome</keyword>
<dbReference type="InterPro" id="IPR050554">
    <property type="entry name" value="Met_Synthase/Corrinoid"/>
</dbReference>
<feature type="binding site" evidence="23">
    <location>
        <position position="857"/>
    </location>
    <ligand>
        <name>methylcob(III)alamin</name>
        <dbReference type="ChEBI" id="CHEBI:28115"/>
    </ligand>
</feature>
<feature type="compositionally biased region" description="Polar residues" evidence="25">
    <location>
        <begin position="9"/>
        <end position="19"/>
    </location>
</feature>
<evidence type="ECO:0000259" key="30">
    <source>
        <dbReference type="PROSITE" id="PS51337"/>
    </source>
</evidence>
<dbReference type="SUPFAM" id="SSF82282">
    <property type="entry name" value="Homocysteine S-methyltransferase"/>
    <property type="match status" value="1"/>
</dbReference>
<dbReference type="PROSITE" id="PS51337">
    <property type="entry name" value="B12_BINDING_NTER"/>
    <property type="match status" value="1"/>
</dbReference>
<feature type="binding site" evidence="23">
    <location>
        <position position="914"/>
    </location>
    <ligand>
        <name>methylcob(III)alamin</name>
        <dbReference type="ChEBI" id="CHEBI:28115"/>
    </ligand>
</feature>
<dbReference type="GO" id="GO:0005829">
    <property type="term" value="C:cytosol"/>
    <property type="evidence" value="ECO:0007669"/>
    <property type="project" value="TreeGrafter"/>
</dbReference>
<feature type="binding site" evidence="23">
    <location>
        <begin position="1243"/>
        <end position="1244"/>
    </location>
    <ligand>
        <name>S-adenosyl-L-methionine</name>
        <dbReference type="ChEBI" id="CHEBI:59789"/>
    </ligand>
</feature>
<dbReference type="PROSITE" id="PS51332">
    <property type="entry name" value="B12_BINDING"/>
    <property type="match status" value="1"/>
</dbReference>
<protein>
    <recommendedName>
        <fullName evidence="7 20">Methionine synthase</fullName>
        <ecNumber evidence="6 20">2.1.1.13</ecNumber>
    </recommendedName>
    <alternativeName>
        <fullName evidence="19 21">5-methyltetrahydrofolate--homocysteine methyltransferase</fullName>
    </alternativeName>
</protein>
<feature type="domain" description="B12-binding N-terminal" evidence="30">
    <location>
        <begin position="703"/>
        <end position="797"/>
    </location>
</feature>
<dbReference type="FunFam" id="3.20.20.330:FF:000001">
    <property type="entry name" value="Methionine synthase"/>
    <property type="match status" value="1"/>
</dbReference>
<dbReference type="Gene3D" id="3.10.196.10">
    <property type="entry name" value="Vitamin B12-dependent methionine synthase, activation domain"/>
    <property type="match status" value="1"/>
</dbReference>
<comment type="cofactor">
    <cofactor evidence="3 21 22">
        <name>methylcob(III)alamin</name>
        <dbReference type="ChEBI" id="CHEBI:28115"/>
    </cofactor>
</comment>
<feature type="region of interest" description="Disordered" evidence="25">
    <location>
        <begin position="1"/>
        <end position="36"/>
    </location>
</feature>
<dbReference type="SUPFAM" id="SSF47644">
    <property type="entry name" value="Methionine synthase domain"/>
    <property type="match status" value="1"/>
</dbReference>
<evidence type="ECO:0000259" key="27">
    <source>
        <dbReference type="PROSITE" id="PS50972"/>
    </source>
</evidence>
<keyword evidence="15 21" id="KW-0862">Zinc</keyword>
<keyword evidence="8 21" id="KW-0489">Methyltransferase</keyword>
<dbReference type="NCBIfam" id="NF007024">
    <property type="entry name" value="PRK09490.1"/>
    <property type="match status" value="1"/>
</dbReference>
<feature type="binding site" evidence="23">
    <location>
        <begin position="809"/>
        <end position="813"/>
    </location>
    <ligand>
        <name>methylcob(III)alamin</name>
        <dbReference type="ChEBI" id="CHEBI:28115"/>
    </ligand>
</feature>
<evidence type="ECO:0000259" key="28">
    <source>
        <dbReference type="PROSITE" id="PS50974"/>
    </source>
</evidence>
<evidence type="ECO:0000256" key="3">
    <source>
        <dbReference type="ARBA" id="ARBA00001956"/>
    </source>
</evidence>
<organism evidence="31 32">
    <name type="scientific">Faucicola atlantae</name>
    <dbReference type="NCBI Taxonomy" id="34059"/>
    <lineage>
        <taxon>Bacteria</taxon>
        <taxon>Pseudomonadati</taxon>
        <taxon>Pseudomonadota</taxon>
        <taxon>Gammaproteobacteria</taxon>
        <taxon>Moraxellales</taxon>
        <taxon>Moraxellaceae</taxon>
        <taxon>Faucicola</taxon>
    </lineage>
</organism>
<comment type="cofactor">
    <cofactor evidence="2 21 24">
        <name>Zn(2+)</name>
        <dbReference type="ChEBI" id="CHEBI:29105"/>
    </cofactor>
</comment>
<evidence type="ECO:0000256" key="19">
    <source>
        <dbReference type="ARBA" id="ARBA00031040"/>
    </source>
</evidence>
<feature type="domain" description="AdoMet activation" evidence="28">
    <location>
        <begin position="951"/>
        <end position="1276"/>
    </location>
</feature>
<dbReference type="Gene3D" id="1.10.288.10">
    <property type="entry name" value="Cobalamin-dependent Methionine Synthase, domain 2"/>
    <property type="match status" value="1"/>
</dbReference>
<dbReference type="CDD" id="cd00740">
    <property type="entry name" value="MeTr"/>
    <property type="match status" value="1"/>
</dbReference>
<dbReference type="GO" id="GO:0046653">
    <property type="term" value="P:tetrahydrofolate metabolic process"/>
    <property type="evidence" value="ECO:0007669"/>
    <property type="project" value="TreeGrafter"/>
</dbReference>
<keyword evidence="9 21" id="KW-0028">Amino-acid biosynthesis</keyword>
<feature type="binding site" evidence="22 24">
    <location>
        <position position="361"/>
    </location>
    <ligand>
        <name>Zn(2+)</name>
        <dbReference type="ChEBI" id="CHEBI:29105"/>
    </ligand>
</feature>
<dbReference type="EC" id="2.1.1.13" evidence="6 20"/>
<keyword evidence="12 21" id="KW-0949">S-adenosyl-L-methionine</keyword>
<feature type="binding site" evidence="22 24">
    <location>
        <position position="362"/>
    </location>
    <ligand>
        <name>Zn(2+)</name>
        <dbReference type="ChEBI" id="CHEBI:29105"/>
    </ligand>
</feature>
<comment type="catalytic activity">
    <reaction evidence="1 21">
        <text>(6S)-5-methyl-5,6,7,8-tetrahydrofolate + L-homocysteine = (6S)-5,6,7,8-tetrahydrofolate + L-methionine</text>
        <dbReference type="Rhea" id="RHEA:11172"/>
        <dbReference type="ChEBI" id="CHEBI:18608"/>
        <dbReference type="ChEBI" id="CHEBI:57453"/>
        <dbReference type="ChEBI" id="CHEBI:57844"/>
        <dbReference type="ChEBI" id="CHEBI:58199"/>
        <dbReference type="EC" id="2.1.1.13"/>
    </reaction>
</comment>
<dbReference type="InterPro" id="IPR036589">
    <property type="entry name" value="HCY_dom_sf"/>
</dbReference>
<evidence type="ECO:0000256" key="15">
    <source>
        <dbReference type="ARBA" id="ARBA00022833"/>
    </source>
</evidence>
<keyword evidence="10 21" id="KW-0846">Cobalamin</keyword>
<evidence type="ECO:0000256" key="8">
    <source>
        <dbReference type="ARBA" id="ARBA00022603"/>
    </source>
</evidence>
<dbReference type="Pfam" id="PF02607">
    <property type="entry name" value="B12-binding_2"/>
    <property type="match status" value="1"/>
</dbReference>
<evidence type="ECO:0000313" key="31">
    <source>
        <dbReference type="EMBL" id="OBX75956.1"/>
    </source>
</evidence>
<evidence type="ECO:0000256" key="25">
    <source>
        <dbReference type="SAM" id="MobiDB-lite"/>
    </source>
</evidence>
<dbReference type="Pfam" id="PF02310">
    <property type="entry name" value="B12-binding"/>
    <property type="match status" value="1"/>
</dbReference>
<dbReference type="InterPro" id="IPR003726">
    <property type="entry name" value="HCY_dom"/>
</dbReference>
<evidence type="ECO:0000256" key="6">
    <source>
        <dbReference type="ARBA" id="ARBA00012032"/>
    </source>
</evidence>
<evidence type="ECO:0000256" key="4">
    <source>
        <dbReference type="ARBA" id="ARBA00005178"/>
    </source>
</evidence>
<evidence type="ECO:0000256" key="10">
    <source>
        <dbReference type="ARBA" id="ARBA00022628"/>
    </source>
</evidence>
<dbReference type="RefSeq" id="WP_067338458.1">
    <property type="nucleotide sequence ID" value="NZ_LZNA01000067.1"/>
</dbReference>
<evidence type="ECO:0000256" key="7">
    <source>
        <dbReference type="ARBA" id="ARBA00013998"/>
    </source>
</evidence>
<dbReference type="PROSITE" id="PS50970">
    <property type="entry name" value="HCY"/>
    <property type="match status" value="1"/>
</dbReference>
<comment type="caution">
    <text evidence="31">The sequence shown here is derived from an EMBL/GenBank/DDBJ whole genome shotgun (WGS) entry which is preliminary data.</text>
</comment>
<dbReference type="GO" id="GO:0008705">
    <property type="term" value="F:methionine synthase activity"/>
    <property type="evidence" value="ECO:0007669"/>
    <property type="project" value="UniProtKB-UniRule"/>
</dbReference>
<comment type="function">
    <text evidence="18 21">Catalyzes the transfer of a methyl group from methyl-cobalamin to homocysteine, yielding enzyme-bound cob(I)alamin and methionine. Subsequently, remethylates the cofactor using methyltetrahydrofolate.</text>
</comment>
<dbReference type="GO" id="GO:0050667">
    <property type="term" value="P:homocysteine metabolic process"/>
    <property type="evidence" value="ECO:0007669"/>
    <property type="project" value="TreeGrafter"/>
</dbReference>
<evidence type="ECO:0000259" key="26">
    <source>
        <dbReference type="PROSITE" id="PS50970"/>
    </source>
</evidence>
<dbReference type="CDD" id="cd02069">
    <property type="entry name" value="methionine_synthase_B12_BD"/>
    <property type="match status" value="1"/>
</dbReference>
<feature type="binding site" evidence="23">
    <location>
        <position position="1188"/>
    </location>
    <ligand>
        <name>S-adenosyl-L-methionine</name>
        <dbReference type="ChEBI" id="CHEBI:59789"/>
    </ligand>
</feature>
<dbReference type="EMBL" id="LZNA01000067">
    <property type="protein sequence ID" value="OBX75956.1"/>
    <property type="molecule type" value="Genomic_DNA"/>
</dbReference>
<dbReference type="Gene3D" id="3.20.20.20">
    <property type="entry name" value="Dihydropteroate synthase-like"/>
    <property type="match status" value="1"/>
</dbReference>
<dbReference type="InterPro" id="IPR036724">
    <property type="entry name" value="Cobalamin-bd_sf"/>
</dbReference>
<dbReference type="FunFam" id="1.10.1240.10:FF:000001">
    <property type="entry name" value="Methionine synthase"/>
    <property type="match status" value="1"/>
</dbReference>
<feature type="binding site" evidence="23">
    <location>
        <position position="747"/>
    </location>
    <ligand>
        <name>methylcob(III)alamin</name>
        <dbReference type="ChEBI" id="CHEBI:28115"/>
    </ligand>
</feature>
<dbReference type="InterPro" id="IPR037010">
    <property type="entry name" value="VitB12-dep_Met_synth_activ_sf"/>
</dbReference>
<evidence type="ECO:0000256" key="1">
    <source>
        <dbReference type="ARBA" id="ARBA00001700"/>
    </source>
</evidence>
<dbReference type="UniPathway" id="UPA00051">
    <property type="reaction ID" value="UER00081"/>
</dbReference>
<dbReference type="InterPro" id="IPR003759">
    <property type="entry name" value="Cbl-bd_cap"/>
</dbReference>
<feature type="binding site" evidence="22 24">
    <location>
        <position position="298"/>
    </location>
    <ligand>
        <name>Zn(2+)</name>
        <dbReference type="ChEBI" id="CHEBI:29105"/>
    </ligand>
</feature>
<dbReference type="GO" id="GO:0031419">
    <property type="term" value="F:cobalamin binding"/>
    <property type="evidence" value="ECO:0007669"/>
    <property type="project" value="UniProtKB-UniRule"/>
</dbReference>
<feature type="domain" description="B12-binding" evidence="29">
    <location>
        <begin position="799"/>
        <end position="935"/>
    </location>
</feature>
<evidence type="ECO:0000256" key="21">
    <source>
        <dbReference type="PIRNR" id="PIRNR000381"/>
    </source>
</evidence>
<evidence type="ECO:0000256" key="16">
    <source>
        <dbReference type="ARBA" id="ARBA00023167"/>
    </source>
</evidence>
<dbReference type="Proteomes" id="UP000092616">
    <property type="component" value="Unassembled WGS sequence"/>
</dbReference>
<feature type="binding site" evidence="23">
    <location>
        <position position="1001"/>
    </location>
    <ligand>
        <name>S-adenosyl-L-methionine</name>
        <dbReference type="ChEBI" id="CHEBI:59789"/>
    </ligand>
</feature>